<organism evidence="1 2">
    <name type="scientific">Rhizoctonia solani AG-3 Rhs1AP</name>
    <dbReference type="NCBI Taxonomy" id="1086054"/>
    <lineage>
        <taxon>Eukaryota</taxon>
        <taxon>Fungi</taxon>
        <taxon>Dikarya</taxon>
        <taxon>Basidiomycota</taxon>
        <taxon>Agaricomycotina</taxon>
        <taxon>Agaricomycetes</taxon>
        <taxon>Cantharellales</taxon>
        <taxon>Ceratobasidiaceae</taxon>
        <taxon>Rhizoctonia</taxon>
    </lineage>
</organism>
<sequence length="180" mass="21239">MPRLLGFHLARLSLGRSLEPSLLGSYFPLRPAYQFNSPWPWRLHLLWYRLHLHTRVPSSYHRHPLLLLPPLYLPQTCQFRDTPPKLHQDTAGTVQRRSTVWSPSRPSRPLVPIRLAPFCCQFGPRPIRAAIPPYTTTSQGRYAYATNLNLHPPKTAKRNKPRMQRLRSRWRSGRRELWLR</sequence>
<evidence type="ECO:0000313" key="2">
    <source>
        <dbReference type="Proteomes" id="UP000030108"/>
    </source>
</evidence>
<comment type="caution">
    <text evidence="1">The sequence shown here is derived from an EMBL/GenBank/DDBJ whole genome shotgun (WGS) entry which is preliminary data.</text>
</comment>
<name>X8J5B4_9AGAM</name>
<dbReference type="Proteomes" id="UP000030108">
    <property type="component" value="Unassembled WGS sequence"/>
</dbReference>
<accession>X8J5B4</accession>
<proteinExistence type="predicted"/>
<dbReference type="EMBL" id="JATN01000322">
    <property type="protein sequence ID" value="EUC56744.1"/>
    <property type="molecule type" value="Genomic_DNA"/>
</dbReference>
<gene>
    <name evidence="1" type="ORF">RSOL_193030</name>
</gene>
<evidence type="ECO:0000313" key="1">
    <source>
        <dbReference type="EMBL" id="EUC56744.1"/>
    </source>
</evidence>
<dbReference type="AlphaFoldDB" id="X8J5B4"/>
<reference evidence="2" key="1">
    <citation type="journal article" date="2014" name="Genome Announc.">
        <title>Draft genome sequence of the plant-pathogenic soil fungus Rhizoctonia solani anastomosis group 3 strain Rhs1AP.</title>
        <authorList>
            <person name="Cubeta M.A."/>
            <person name="Thomas E."/>
            <person name="Dean R.A."/>
            <person name="Jabaji S."/>
            <person name="Neate S.M."/>
            <person name="Tavantzis S."/>
            <person name="Toda T."/>
            <person name="Vilgalys R."/>
            <person name="Bharathan N."/>
            <person name="Fedorova-Abrams N."/>
            <person name="Pakala S.B."/>
            <person name="Pakala S.M."/>
            <person name="Zafar N."/>
            <person name="Joardar V."/>
            <person name="Losada L."/>
            <person name="Nierman W.C."/>
        </authorList>
    </citation>
    <scope>NUCLEOTIDE SEQUENCE [LARGE SCALE GENOMIC DNA]</scope>
    <source>
        <strain evidence="2">AG-3</strain>
    </source>
</reference>
<protein>
    <submittedName>
        <fullName evidence="1">Uncharacterized protein</fullName>
    </submittedName>
</protein>